<name>A0AAV5EZ94_ELECO</name>
<protein>
    <recommendedName>
        <fullName evidence="1">DUF6598 domain-containing protein</fullName>
    </recommendedName>
</protein>
<dbReference type="PANTHER" id="PTHR33065:SF19">
    <property type="entry name" value="OS11G0130700 PROTEIN"/>
    <property type="match status" value="1"/>
</dbReference>
<evidence type="ECO:0000313" key="3">
    <source>
        <dbReference type="Proteomes" id="UP001054889"/>
    </source>
</evidence>
<evidence type="ECO:0000313" key="2">
    <source>
        <dbReference type="EMBL" id="GJN27758.1"/>
    </source>
</evidence>
<feature type="domain" description="DUF6598" evidence="1">
    <location>
        <begin position="38"/>
        <end position="268"/>
    </location>
</feature>
<reference evidence="2" key="1">
    <citation type="journal article" date="2018" name="DNA Res.">
        <title>Multiple hybrid de novo genome assembly of finger millet, an orphan allotetraploid crop.</title>
        <authorList>
            <person name="Hatakeyama M."/>
            <person name="Aluri S."/>
            <person name="Balachadran M.T."/>
            <person name="Sivarajan S.R."/>
            <person name="Patrignani A."/>
            <person name="Gruter S."/>
            <person name="Poveda L."/>
            <person name="Shimizu-Inatsugi R."/>
            <person name="Baeten J."/>
            <person name="Francoijs K.J."/>
            <person name="Nataraja K.N."/>
            <person name="Reddy Y.A.N."/>
            <person name="Phadnis S."/>
            <person name="Ravikumar R.L."/>
            <person name="Schlapbach R."/>
            <person name="Sreeman S.M."/>
            <person name="Shimizu K.K."/>
        </authorList>
    </citation>
    <scope>NUCLEOTIDE SEQUENCE</scope>
</reference>
<accession>A0AAV5EZ94</accession>
<organism evidence="2 3">
    <name type="scientific">Eleusine coracana subsp. coracana</name>
    <dbReference type="NCBI Taxonomy" id="191504"/>
    <lineage>
        <taxon>Eukaryota</taxon>
        <taxon>Viridiplantae</taxon>
        <taxon>Streptophyta</taxon>
        <taxon>Embryophyta</taxon>
        <taxon>Tracheophyta</taxon>
        <taxon>Spermatophyta</taxon>
        <taxon>Magnoliopsida</taxon>
        <taxon>Liliopsida</taxon>
        <taxon>Poales</taxon>
        <taxon>Poaceae</taxon>
        <taxon>PACMAD clade</taxon>
        <taxon>Chloridoideae</taxon>
        <taxon>Cynodonteae</taxon>
        <taxon>Eleusininae</taxon>
        <taxon>Eleusine</taxon>
    </lineage>
</organism>
<evidence type="ECO:0000259" key="1">
    <source>
        <dbReference type="Pfam" id="PF20241"/>
    </source>
</evidence>
<dbReference type="AlphaFoldDB" id="A0AAV5EZ94"/>
<dbReference type="EMBL" id="BQKI01000079">
    <property type="protein sequence ID" value="GJN27758.1"/>
    <property type="molecule type" value="Genomic_DNA"/>
</dbReference>
<dbReference type="PANTHER" id="PTHR33065">
    <property type="entry name" value="OS07G0486400 PROTEIN"/>
    <property type="match status" value="1"/>
</dbReference>
<gene>
    <name evidence="2" type="primary">gb15806</name>
    <name evidence="2" type="ORF">PR202_gb15806</name>
</gene>
<dbReference type="Proteomes" id="UP001054889">
    <property type="component" value="Unassembled WGS sequence"/>
</dbReference>
<sequence length="275" mass="31291">MYRIADRDETRLEPMMLSMATDCYPDQETCEFHHPRRMMQIYALKLAKIPMGVSSVQLYGYIAVRDERDSLLNYIVNHTRDAPITLQQGSFIEMTGPKRGISMCCSVLIEFDMRIKKGDREEDDLQLIDGTTDYCELGTPWKPFTNRINGDCGAVDITLALVYNAVEATIEVLVSKVHSHFNLSLSSFVFINKSYQEIQHFHDTIGESCILGRFVVAVVMDTWMHLVFKVGQNGCKSVMERYCSFKSNIHGSVNQQIVHEVASISVKVTWSTLPI</sequence>
<keyword evidence="3" id="KW-1185">Reference proteome</keyword>
<comment type="caution">
    <text evidence="2">The sequence shown here is derived from an EMBL/GenBank/DDBJ whole genome shotgun (WGS) entry which is preliminary data.</text>
</comment>
<dbReference type="InterPro" id="IPR046533">
    <property type="entry name" value="DUF6598"/>
</dbReference>
<dbReference type="Pfam" id="PF20241">
    <property type="entry name" value="DUF6598"/>
    <property type="match status" value="1"/>
</dbReference>
<reference evidence="2" key="2">
    <citation type="submission" date="2021-12" db="EMBL/GenBank/DDBJ databases">
        <title>Resequencing data analysis of finger millet.</title>
        <authorList>
            <person name="Hatakeyama M."/>
            <person name="Aluri S."/>
            <person name="Balachadran M.T."/>
            <person name="Sivarajan S.R."/>
            <person name="Poveda L."/>
            <person name="Shimizu-Inatsugi R."/>
            <person name="Schlapbach R."/>
            <person name="Sreeman S.M."/>
            <person name="Shimizu K.K."/>
        </authorList>
    </citation>
    <scope>NUCLEOTIDE SEQUENCE</scope>
</reference>
<proteinExistence type="predicted"/>